<evidence type="ECO:0000259" key="1">
    <source>
        <dbReference type="PROSITE" id="PS50041"/>
    </source>
</evidence>
<reference evidence="2" key="1">
    <citation type="submission" date="2023-06" db="EMBL/GenBank/DDBJ databases">
        <title>Male Hemibagrus guttatus genome.</title>
        <authorList>
            <person name="Bian C."/>
        </authorList>
    </citation>
    <scope>NUCLEOTIDE SEQUENCE</scope>
    <source>
        <strain evidence="2">Male_cb2023</strain>
        <tissue evidence="2">Muscle</tissue>
    </source>
</reference>
<dbReference type="EMBL" id="JAUCMX010000004">
    <property type="protein sequence ID" value="KAK3548204.1"/>
    <property type="molecule type" value="Genomic_DNA"/>
</dbReference>
<dbReference type="Proteomes" id="UP001274896">
    <property type="component" value="Unassembled WGS sequence"/>
</dbReference>
<feature type="domain" description="C-type lectin" evidence="1">
    <location>
        <begin position="40"/>
        <end position="167"/>
    </location>
</feature>
<dbReference type="InterPro" id="IPR016186">
    <property type="entry name" value="C-type_lectin-like/link_sf"/>
</dbReference>
<dbReference type="Pfam" id="PF00059">
    <property type="entry name" value="Lectin_C"/>
    <property type="match status" value="1"/>
</dbReference>
<dbReference type="PANTHER" id="PTHR45784">
    <property type="entry name" value="C-TYPE LECTIN DOMAIN FAMILY 20 MEMBER A-RELATED"/>
    <property type="match status" value="1"/>
</dbReference>
<dbReference type="InterPro" id="IPR016187">
    <property type="entry name" value="CTDL_fold"/>
</dbReference>
<keyword evidence="3" id="KW-1185">Reference proteome</keyword>
<evidence type="ECO:0000313" key="2">
    <source>
        <dbReference type="EMBL" id="KAK3548204.1"/>
    </source>
</evidence>
<dbReference type="InterPro" id="IPR001304">
    <property type="entry name" value="C-type_lectin-like"/>
</dbReference>
<dbReference type="PROSITE" id="PS50041">
    <property type="entry name" value="C_TYPE_LECTIN_2"/>
    <property type="match status" value="1"/>
</dbReference>
<protein>
    <recommendedName>
        <fullName evidence="1">C-type lectin domain-containing protein</fullName>
    </recommendedName>
</protein>
<gene>
    <name evidence="2" type="ORF">QTP70_005175</name>
</gene>
<name>A0AAE0R9C1_9TELE</name>
<dbReference type="AlphaFoldDB" id="A0AAE0R9C1"/>
<comment type="caution">
    <text evidence="2">The sequence shown here is derived from an EMBL/GenBank/DDBJ whole genome shotgun (WGS) entry which is preliminary data.</text>
</comment>
<proteinExistence type="predicted"/>
<dbReference type="SMART" id="SM00034">
    <property type="entry name" value="CLECT"/>
    <property type="match status" value="1"/>
</dbReference>
<dbReference type="SUPFAM" id="SSF56436">
    <property type="entry name" value="C-type lectin-like"/>
    <property type="match status" value="1"/>
</dbReference>
<organism evidence="2 3">
    <name type="scientific">Hemibagrus guttatus</name>
    <dbReference type="NCBI Taxonomy" id="175788"/>
    <lineage>
        <taxon>Eukaryota</taxon>
        <taxon>Metazoa</taxon>
        <taxon>Chordata</taxon>
        <taxon>Craniata</taxon>
        <taxon>Vertebrata</taxon>
        <taxon>Euteleostomi</taxon>
        <taxon>Actinopterygii</taxon>
        <taxon>Neopterygii</taxon>
        <taxon>Teleostei</taxon>
        <taxon>Ostariophysi</taxon>
        <taxon>Siluriformes</taxon>
        <taxon>Bagridae</taxon>
        <taxon>Hemibagrus</taxon>
    </lineage>
</organism>
<dbReference type="Gene3D" id="3.10.100.10">
    <property type="entry name" value="Mannose-Binding Protein A, subunit A"/>
    <property type="match status" value="1"/>
</dbReference>
<sequence length="169" mass="19406">MAVVVNPGLDRSDRGDDFHMLPLQEFESLKRNPQVRPRVMGGQFLILVKEKKTWKEAEEFCDFHYTGLASVTSKWTLQQLTLESAGTETESVWTGLHFVNGQWLWMSEEQTWSQTLFWVQIPAQSPAQCLASMPSCPALSYRCGALNTNTKTFQSQNCNEKLNFICYWT</sequence>
<evidence type="ECO:0000313" key="3">
    <source>
        <dbReference type="Proteomes" id="UP001274896"/>
    </source>
</evidence>
<dbReference type="PANTHER" id="PTHR45784:SF8">
    <property type="entry name" value="C-TYPE MANNOSE RECEPTOR 2-RELATED"/>
    <property type="match status" value="1"/>
</dbReference>
<accession>A0AAE0R9C1</accession>